<accession>A0A813C5X8</accession>
<dbReference type="Proteomes" id="UP000601435">
    <property type="component" value="Unassembled WGS sequence"/>
</dbReference>
<feature type="region of interest" description="Disordered" evidence="1">
    <location>
        <begin position="1"/>
        <end position="40"/>
    </location>
</feature>
<comment type="caution">
    <text evidence="3">The sequence shown here is derived from an EMBL/GenBank/DDBJ whole genome shotgun (WGS) entry which is preliminary data.</text>
</comment>
<dbReference type="InterPro" id="IPR043502">
    <property type="entry name" value="DNA/RNA_pol_sf"/>
</dbReference>
<dbReference type="PROSITE" id="PS50878">
    <property type="entry name" value="RT_POL"/>
    <property type="match status" value="1"/>
</dbReference>
<dbReference type="SUPFAM" id="SSF56219">
    <property type="entry name" value="DNase I-like"/>
    <property type="match status" value="1"/>
</dbReference>
<proteinExistence type="predicted"/>
<evidence type="ECO:0000256" key="1">
    <source>
        <dbReference type="SAM" id="MobiDB-lite"/>
    </source>
</evidence>
<evidence type="ECO:0000313" key="4">
    <source>
        <dbReference type="Proteomes" id="UP000601435"/>
    </source>
</evidence>
<dbReference type="AlphaFoldDB" id="A0A813C5X8"/>
<dbReference type="EMBL" id="CAJNJA010089597">
    <property type="protein sequence ID" value="CAE7939773.1"/>
    <property type="molecule type" value="Genomic_DNA"/>
</dbReference>
<evidence type="ECO:0000259" key="2">
    <source>
        <dbReference type="PROSITE" id="PS50878"/>
    </source>
</evidence>
<gene>
    <name evidence="3" type="primary">Pol</name>
    <name evidence="3" type="ORF">SNEC2469_LOCUS33642</name>
</gene>
<organism evidence="3 4">
    <name type="scientific">Symbiodinium necroappetens</name>
    <dbReference type="NCBI Taxonomy" id="1628268"/>
    <lineage>
        <taxon>Eukaryota</taxon>
        <taxon>Sar</taxon>
        <taxon>Alveolata</taxon>
        <taxon>Dinophyceae</taxon>
        <taxon>Suessiales</taxon>
        <taxon>Symbiodiniaceae</taxon>
        <taxon>Symbiodinium</taxon>
    </lineage>
</organism>
<feature type="domain" description="Reverse transcriptase" evidence="2">
    <location>
        <begin position="321"/>
        <end position="580"/>
    </location>
</feature>
<sequence>MGCNTSKTGAAVAAPTPVKDPVPVVASESKASTEAPGAEELTEEVASQVKKAAQTIEADVAQVVGEAAETIQVQAGAKDQPYIVEGGYDSGSRLSMELFLELQVWLKAKPEVGIFMLQETHWSLQGEWTSGDWYILHSAATKPKQGGLLLGIRKDLLAGDHHSWNEIVPGRLLHWRGHLGKQQVDLFNLYQHSLSYHNDDQKKTVMGHRKTLWQHLDKAIAALPFRTSIILMGDFNMVMQPHTKVAGFGIHSGNNVMDLRQERAEVMEMLERHRLTALNTWGRKTYTYKHPSGNSQIDYVVIRQQHADHGSKGCTTIQAPVAGWRTSGHEILQDVPQYAYRAQASTADPLLRASQHCQQVRKMLDGCLDDRTSRLLQQKQPLLLGGMMVSLDLSKAFDSLTHEEMYLALTDTGMPTNLANVLVRIHIETKLHIVHKGHQQTVGMGRGLRQGCGVAPMIYAAWTCRLCKQLTQELGQGWPQQHVSIYADDKHGFWQLRCPADLDKARRELGRLIHIITRLGMTVNSSKSRIVIALKGKLHLKKMHQITKQWNGQQCLMIPYEGSTLYIPVHSTLEYLGMRLGYGKFEVQAAQHRVQQAHVAFNQLKVLQRAGIDVYADLSKRMEAQLRALKMDTARSSHLQCNELQRAENFRVQCVESTSALNWAFNSMFISDIKTLNSRLITFARILVSAPERYAYVQPAAPKQDKSNPQYKTYVAPIVHPLWTLQDLTRLPINRSYIIRGRARCTSYVFTTNSSFPLLCTSFFSAMTELESAPSAMEEDAVSKFEDDMFKSYFPAGIEAASTAPSSESGIGEGREHKAAKIGAGQKGQNRGKGSQKEDDSWAGWGRSKRSFGDSWQQSSWEGHDSQDRRSRADLMEEIKELKSSMFQLQRLALRHEDYLGALRPETSYAIFCRIGVPASIVPAVFKAQQAWREQKETDPESLDKPMRVNLLTCVFREFSARLQNFGKQERTQDSMKKLGWISDAPMKWNYLKWDPKAERLKQDTKREGISFEQGVAVVESILVLVQKTGPVTRFHPSRTVEEEMRGSNVTFSMQLALYGEEAHQLRQHMATLTGSSITQLMAMAW</sequence>
<dbReference type="InterPro" id="IPR005135">
    <property type="entry name" value="Endo/exonuclease/phosphatase"/>
</dbReference>
<keyword evidence="4" id="KW-1185">Reference proteome</keyword>
<evidence type="ECO:0000313" key="3">
    <source>
        <dbReference type="EMBL" id="CAE7939773.1"/>
    </source>
</evidence>
<reference evidence="3" key="1">
    <citation type="submission" date="2021-02" db="EMBL/GenBank/DDBJ databases">
        <authorList>
            <person name="Dougan E. K."/>
            <person name="Rhodes N."/>
            <person name="Thang M."/>
            <person name="Chan C."/>
        </authorList>
    </citation>
    <scope>NUCLEOTIDE SEQUENCE</scope>
</reference>
<name>A0A813C5X8_9DINO</name>
<dbReference type="Pfam" id="PF03372">
    <property type="entry name" value="Exo_endo_phos"/>
    <property type="match status" value="1"/>
</dbReference>
<dbReference type="Gene3D" id="3.60.10.10">
    <property type="entry name" value="Endonuclease/exonuclease/phosphatase"/>
    <property type="match status" value="1"/>
</dbReference>
<dbReference type="OrthoDB" id="447487at2759"/>
<feature type="non-terminal residue" evidence="3">
    <location>
        <position position="1"/>
    </location>
</feature>
<feature type="region of interest" description="Disordered" evidence="1">
    <location>
        <begin position="802"/>
        <end position="870"/>
    </location>
</feature>
<dbReference type="GO" id="GO:0003824">
    <property type="term" value="F:catalytic activity"/>
    <property type="evidence" value="ECO:0007669"/>
    <property type="project" value="InterPro"/>
</dbReference>
<protein>
    <submittedName>
        <fullName evidence="3">Pol protein</fullName>
    </submittedName>
</protein>
<dbReference type="InterPro" id="IPR036691">
    <property type="entry name" value="Endo/exonu/phosph_ase_sf"/>
</dbReference>
<dbReference type="SUPFAM" id="SSF56672">
    <property type="entry name" value="DNA/RNA polymerases"/>
    <property type="match status" value="1"/>
</dbReference>
<dbReference type="Pfam" id="PF00078">
    <property type="entry name" value="RVT_1"/>
    <property type="match status" value="1"/>
</dbReference>
<dbReference type="InterPro" id="IPR000477">
    <property type="entry name" value="RT_dom"/>
</dbReference>